<dbReference type="CDD" id="cd00430">
    <property type="entry name" value="PLPDE_III_AR"/>
    <property type="match status" value="1"/>
</dbReference>
<dbReference type="PANTHER" id="PTHR30511">
    <property type="entry name" value="ALANINE RACEMASE"/>
    <property type="match status" value="1"/>
</dbReference>
<dbReference type="FunFam" id="2.40.37.10:FF:000006">
    <property type="entry name" value="Alanine racemase"/>
    <property type="match status" value="1"/>
</dbReference>
<dbReference type="HAMAP" id="MF_01201">
    <property type="entry name" value="Ala_racemase"/>
    <property type="match status" value="1"/>
</dbReference>
<dbReference type="GO" id="GO:0008784">
    <property type="term" value="F:alanine racemase activity"/>
    <property type="evidence" value="ECO:0007669"/>
    <property type="project" value="UniProtKB-UniRule"/>
</dbReference>
<dbReference type="GO" id="GO:0005829">
    <property type="term" value="C:cytosol"/>
    <property type="evidence" value="ECO:0007669"/>
    <property type="project" value="TreeGrafter"/>
</dbReference>
<dbReference type="PRINTS" id="PR00992">
    <property type="entry name" value="ALARACEMASE"/>
</dbReference>
<keyword evidence="4 5" id="KW-0413">Isomerase</keyword>
<gene>
    <name evidence="9" type="ORF">SAMN00808754_0112</name>
</gene>
<comment type="cofactor">
    <cofactor evidence="2 5 6">
        <name>pyridoxal 5'-phosphate</name>
        <dbReference type="ChEBI" id="CHEBI:597326"/>
    </cofactor>
</comment>
<dbReference type="InterPro" id="IPR001608">
    <property type="entry name" value="Ala_racemase_N"/>
</dbReference>
<dbReference type="GO" id="GO:0009252">
    <property type="term" value="P:peptidoglycan biosynthetic process"/>
    <property type="evidence" value="ECO:0007669"/>
    <property type="project" value="TreeGrafter"/>
</dbReference>
<sequence>MKREFPLARSWAEVDLGLIRHNFREIKKRLSPQVRFMAVVKADAYGHGAAEVARATLEEGAAFLGVATVEEALALRQAGFKTPILLLGPPPLEAAGSVVEQDIAATIFSLPQAEALAREAFRQKKIAKVHIKVDTGMGRIGLRGAEEVLSFCRKIAEWPLFIEGIFTHFACADEVEKAKTAQQLEGFLRVIKKLEEEGLNIPLKHAANSAATLEYPPSHLDMVRVGIALYGYHPRPGASGINLKPALTWKAKITQVKRVPPGTPISYGWTYKSSGEEIIATVPVGYADGYRRILSNRGWVLVQGKRAPVVGRVCMDQFMIRLEEEVAPGTEVILLGRQGEEAITADEMASWLDTISYEVLTSIGRRVPRVYKS</sequence>
<feature type="active site" description="Proton acceptor; specific for D-alanine" evidence="5">
    <location>
        <position position="41"/>
    </location>
</feature>
<dbReference type="Proteomes" id="UP000192569">
    <property type="component" value="Chromosome I"/>
</dbReference>
<protein>
    <recommendedName>
        <fullName evidence="5">Alanine racemase</fullName>
        <ecNumber evidence="5">5.1.1.1</ecNumber>
    </recommendedName>
</protein>
<evidence type="ECO:0000256" key="7">
    <source>
        <dbReference type="PIRSR" id="PIRSR600821-52"/>
    </source>
</evidence>
<evidence type="ECO:0000313" key="9">
    <source>
        <dbReference type="EMBL" id="SMB89142.1"/>
    </source>
</evidence>
<evidence type="ECO:0000256" key="6">
    <source>
        <dbReference type="PIRSR" id="PIRSR600821-50"/>
    </source>
</evidence>
<evidence type="ECO:0000313" key="10">
    <source>
        <dbReference type="Proteomes" id="UP000192569"/>
    </source>
</evidence>
<dbReference type="Pfam" id="PF01168">
    <property type="entry name" value="Ala_racemase_N"/>
    <property type="match status" value="1"/>
</dbReference>
<keyword evidence="10" id="KW-1185">Reference proteome</keyword>
<name>A0A1W1V715_9FIRM</name>
<feature type="modified residue" description="N6-(pyridoxal phosphate)lysine" evidence="5 6">
    <location>
        <position position="41"/>
    </location>
</feature>
<dbReference type="InterPro" id="IPR029066">
    <property type="entry name" value="PLP-binding_barrel"/>
</dbReference>
<dbReference type="PANTHER" id="PTHR30511:SF0">
    <property type="entry name" value="ALANINE RACEMASE, CATABOLIC-RELATED"/>
    <property type="match status" value="1"/>
</dbReference>
<comment type="catalytic activity">
    <reaction evidence="1 5">
        <text>L-alanine = D-alanine</text>
        <dbReference type="Rhea" id="RHEA:20249"/>
        <dbReference type="ChEBI" id="CHEBI:57416"/>
        <dbReference type="ChEBI" id="CHEBI:57972"/>
        <dbReference type="EC" id="5.1.1.1"/>
    </reaction>
</comment>
<keyword evidence="3 5" id="KW-0663">Pyridoxal phosphate</keyword>
<dbReference type="RefSeq" id="WP_084666976.1">
    <property type="nucleotide sequence ID" value="NZ_LT838272.1"/>
</dbReference>
<accession>A0A1W1V715</accession>
<dbReference type="InterPro" id="IPR009006">
    <property type="entry name" value="Ala_racemase/Decarboxylase_C"/>
</dbReference>
<dbReference type="EC" id="5.1.1.1" evidence="5"/>
<dbReference type="FunFam" id="3.20.20.10:FF:000002">
    <property type="entry name" value="Alanine racemase"/>
    <property type="match status" value="1"/>
</dbReference>
<comment type="similarity">
    <text evidence="5">Belongs to the alanine racemase family.</text>
</comment>
<dbReference type="InterPro" id="IPR020622">
    <property type="entry name" value="Ala_racemase_pyridoxalP-BS"/>
</dbReference>
<comment type="function">
    <text evidence="5">Catalyzes the interconversion of L-alanine and D-alanine. May also act on other amino acids.</text>
</comment>
<evidence type="ECO:0000256" key="4">
    <source>
        <dbReference type="ARBA" id="ARBA00023235"/>
    </source>
</evidence>
<dbReference type="SUPFAM" id="SSF51419">
    <property type="entry name" value="PLP-binding barrel"/>
    <property type="match status" value="1"/>
</dbReference>
<feature type="domain" description="Alanine racemase C-terminal" evidence="8">
    <location>
        <begin position="246"/>
        <end position="372"/>
    </location>
</feature>
<dbReference type="AlphaFoldDB" id="A0A1W1V715"/>
<reference evidence="9 10" key="1">
    <citation type="submission" date="2017-04" db="EMBL/GenBank/DDBJ databases">
        <authorList>
            <person name="Afonso C.L."/>
            <person name="Miller P.J."/>
            <person name="Scott M.A."/>
            <person name="Spackman E."/>
            <person name="Goraichik I."/>
            <person name="Dimitrov K.M."/>
            <person name="Suarez D.L."/>
            <person name="Swayne D.E."/>
        </authorList>
    </citation>
    <scope>NUCLEOTIDE SEQUENCE [LARGE SCALE GENOMIC DNA]</scope>
    <source>
        <strain evidence="9 10">ToBE</strain>
    </source>
</reference>
<feature type="active site" description="Proton acceptor; specific for L-alanine" evidence="5">
    <location>
        <position position="267"/>
    </location>
</feature>
<evidence type="ECO:0000256" key="1">
    <source>
        <dbReference type="ARBA" id="ARBA00000316"/>
    </source>
</evidence>
<feature type="binding site" evidence="5 7">
    <location>
        <position position="315"/>
    </location>
    <ligand>
        <name>substrate</name>
    </ligand>
</feature>
<dbReference type="SMART" id="SM01005">
    <property type="entry name" value="Ala_racemase_C"/>
    <property type="match status" value="1"/>
</dbReference>
<dbReference type="PROSITE" id="PS00395">
    <property type="entry name" value="ALANINE_RACEMASE"/>
    <property type="match status" value="1"/>
</dbReference>
<evidence type="ECO:0000259" key="8">
    <source>
        <dbReference type="SMART" id="SM01005"/>
    </source>
</evidence>
<evidence type="ECO:0000256" key="5">
    <source>
        <dbReference type="HAMAP-Rule" id="MF_01201"/>
    </source>
</evidence>
<dbReference type="InterPro" id="IPR011079">
    <property type="entry name" value="Ala_racemase_C"/>
</dbReference>
<dbReference type="STRING" id="698762.SAMN00808754_0112"/>
<dbReference type="NCBIfam" id="TIGR00492">
    <property type="entry name" value="alr"/>
    <property type="match status" value="1"/>
</dbReference>
<dbReference type="Gene3D" id="3.20.20.10">
    <property type="entry name" value="Alanine racemase"/>
    <property type="match status" value="1"/>
</dbReference>
<evidence type="ECO:0000256" key="2">
    <source>
        <dbReference type="ARBA" id="ARBA00001933"/>
    </source>
</evidence>
<proteinExistence type="inferred from homology"/>
<dbReference type="OrthoDB" id="9813814at2"/>
<comment type="pathway">
    <text evidence="5">Amino-acid biosynthesis; D-alanine biosynthesis; D-alanine from L-alanine: step 1/1.</text>
</comment>
<dbReference type="UniPathway" id="UPA00042">
    <property type="reaction ID" value="UER00497"/>
</dbReference>
<dbReference type="EMBL" id="LT838272">
    <property type="protein sequence ID" value="SMB89142.1"/>
    <property type="molecule type" value="Genomic_DNA"/>
</dbReference>
<evidence type="ECO:0000256" key="3">
    <source>
        <dbReference type="ARBA" id="ARBA00022898"/>
    </source>
</evidence>
<feature type="binding site" evidence="5 7">
    <location>
        <position position="139"/>
    </location>
    <ligand>
        <name>substrate</name>
    </ligand>
</feature>
<dbReference type="SUPFAM" id="SSF50621">
    <property type="entry name" value="Alanine racemase C-terminal domain-like"/>
    <property type="match status" value="1"/>
</dbReference>
<organism evidence="9 10">
    <name type="scientific">Thermanaeromonas toyohensis ToBE</name>
    <dbReference type="NCBI Taxonomy" id="698762"/>
    <lineage>
        <taxon>Bacteria</taxon>
        <taxon>Bacillati</taxon>
        <taxon>Bacillota</taxon>
        <taxon>Clostridia</taxon>
        <taxon>Neomoorellales</taxon>
        <taxon>Neomoorellaceae</taxon>
        <taxon>Thermanaeromonas</taxon>
    </lineage>
</organism>
<dbReference type="Pfam" id="PF00842">
    <property type="entry name" value="Ala_racemase_C"/>
    <property type="match status" value="1"/>
</dbReference>
<dbReference type="InterPro" id="IPR000821">
    <property type="entry name" value="Ala_racemase"/>
</dbReference>
<dbReference type="GO" id="GO:0030170">
    <property type="term" value="F:pyridoxal phosphate binding"/>
    <property type="evidence" value="ECO:0007669"/>
    <property type="project" value="UniProtKB-UniRule"/>
</dbReference>
<dbReference type="GO" id="GO:0030632">
    <property type="term" value="P:D-alanine biosynthetic process"/>
    <property type="evidence" value="ECO:0007669"/>
    <property type="project" value="UniProtKB-UniRule"/>
</dbReference>
<dbReference type="Gene3D" id="2.40.37.10">
    <property type="entry name" value="Lyase, Ornithine Decarboxylase, Chain A, domain 1"/>
    <property type="match status" value="1"/>
</dbReference>